<dbReference type="Proteomes" id="UP000290365">
    <property type="component" value="Chromosome"/>
</dbReference>
<dbReference type="InterPro" id="IPR030400">
    <property type="entry name" value="Sedolisin_dom"/>
</dbReference>
<keyword evidence="2" id="KW-0645">Protease</keyword>
<dbReference type="SUPFAM" id="SSF52743">
    <property type="entry name" value="Subtilisin-like"/>
    <property type="match status" value="1"/>
</dbReference>
<keyword evidence="3" id="KW-1185">Reference proteome</keyword>
<feature type="domain" description="Peptidase S53" evidence="1">
    <location>
        <begin position="75"/>
        <end position="459"/>
    </location>
</feature>
<dbReference type="EMBL" id="CP035758">
    <property type="protein sequence ID" value="QBD79198.1"/>
    <property type="molecule type" value="Genomic_DNA"/>
</dbReference>
<dbReference type="Gene3D" id="3.40.50.200">
    <property type="entry name" value="Peptidase S8/S53 domain"/>
    <property type="match status" value="1"/>
</dbReference>
<dbReference type="GO" id="GO:0008240">
    <property type="term" value="F:tripeptidyl-peptidase activity"/>
    <property type="evidence" value="ECO:0007669"/>
    <property type="project" value="TreeGrafter"/>
</dbReference>
<evidence type="ECO:0000259" key="1">
    <source>
        <dbReference type="PROSITE" id="PS51695"/>
    </source>
</evidence>
<dbReference type="AlphaFoldDB" id="A0A4P6JU86"/>
<dbReference type="PANTHER" id="PTHR14218">
    <property type="entry name" value="PROTEASE S8 TRIPEPTIDYL PEPTIDASE I CLN2"/>
    <property type="match status" value="1"/>
</dbReference>
<protein>
    <submittedName>
        <fullName evidence="2">Protease</fullName>
    </submittedName>
</protein>
<gene>
    <name evidence="2" type="ORF">EPA93_25745</name>
</gene>
<dbReference type="GO" id="GO:0006508">
    <property type="term" value="P:proteolysis"/>
    <property type="evidence" value="ECO:0007669"/>
    <property type="project" value="UniProtKB-KW"/>
</dbReference>
<dbReference type="KEGG" id="kbs:EPA93_25745"/>
<dbReference type="OrthoDB" id="263396at2"/>
<dbReference type="GO" id="GO:0004252">
    <property type="term" value="F:serine-type endopeptidase activity"/>
    <property type="evidence" value="ECO:0007669"/>
    <property type="project" value="InterPro"/>
</dbReference>
<evidence type="ECO:0000313" key="3">
    <source>
        <dbReference type="Proteomes" id="UP000290365"/>
    </source>
</evidence>
<dbReference type="CDD" id="cd04056">
    <property type="entry name" value="Peptidases_S53"/>
    <property type="match status" value="1"/>
</dbReference>
<keyword evidence="2" id="KW-0378">Hydrolase</keyword>
<organism evidence="2 3">
    <name type="scientific">Ktedonosporobacter rubrisoli</name>
    <dbReference type="NCBI Taxonomy" id="2509675"/>
    <lineage>
        <taxon>Bacteria</taxon>
        <taxon>Bacillati</taxon>
        <taxon>Chloroflexota</taxon>
        <taxon>Ktedonobacteria</taxon>
        <taxon>Ktedonobacterales</taxon>
        <taxon>Ktedonosporobacteraceae</taxon>
        <taxon>Ktedonosporobacter</taxon>
    </lineage>
</organism>
<sequence length="462" mass="49091">MLFSLARRLRRQGSLSLIMVLIWSFLPAIGVPVVASSLAHAGALSVPSGMKATLLAQNTTPPTDAQCRAKYHYPCYSPQEIRKAYGVDALISSGFTGKGQTIVIIDSFGSPTLAQDLKIFDKGFGLPDPPSLRVLAPLGSVKFDPNNAEQTSWADETTLDVEWAHALAPDASIVLLTSPVAETQGVQGMPQFLELEKYALHNHLGKIISQSWGTTENTLFTKDGKKLLNEFNAFYHEGADEGVTFLASTGDTGSANPDANGKNYPFPTVGFPASSPWVTAVGGTSLYADTKGHYQSETVWNDGGSNGATGGGISQYFKEPDYQSDNLSSANKALLKGFRGIPDISFNADPNTPVLVYESFRGGDKAGYYGFGGTSAGSPQWAALVADANQLAGHPLGFLNSALYKLGASRVANLVFHDITKGNNSQAGIAGYNATPGWDACTGWGTPRVQPLLQDVIRLTDD</sequence>
<dbReference type="PROSITE" id="PS51695">
    <property type="entry name" value="SEDOLISIN"/>
    <property type="match status" value="1"/>
</dbReference>
<dbReference type="RefSeq" id="WP_129890251.1">
    <property type="nucleotide sequence ID" value="NZ_CP035758.1"/>
</dbReference>
<proteinExistence type="predicted"/>
<name>A0A4P6JU86_KTERU</name>
<dbReference type="PANTHER" id="PTHR14218:SF15">
    <property type="entry name" value="TRIPEPTIDYL-PEPTIDASE 1"/>
    <property type="match status" value="1"/>
</dbReference>
<accession>A0A4P6JU86</accession>
<dbReference type="InterPro" id="IPR050819">
    <property type="entry name" value="Tripeptidyl-peptidase_I"/>
</dbReference>
<reference evidence="2 3" key="1">
    <citation type="submission" date="2019-01" db="EMBL/GenBank/DDBJ databases">
        <title>Ktedonosporobacter rubrisoli SCAWS-G2.</title>
        <authorList>
            <person name="Huang Y."/>
            <person name="Yan B."/>
        </authorList>
    </citation>
    <scope>NUCLEOTIDE SEQUENCE [LARGE SCALE GENOMIC DNA]</scope>
    <source>
        <strain evidence="2 3">SCAWS-G2</strain>
    </source>
</reference>
<dbReference type="InterPro" id="IPR036852">
    <property type="entry name" value="Peptidase_S8/S53_dom_sf"/>
</dbReference>
<evidence type="ECO:0000313" key="2">
    <source>
        <dbReference type="EMBL" id="QBD79198.1"/>
    </source>
</evidence>